<proteinExistence type="predicted"/>
<evidence type="ECO:0000313" key="1">
    <source>
        <dbReference type="EMBL" id="KUG19453.1"/>
    </source>
</evidence>
<protein>
    <submittedName>
        <fullName evidence="1">Uncharacterized protein</fullName>
    </submittedName>
</protein>
<organism evidence="1">
    <name type="scientific">hydrocarbon metagenome</name>
    <dbReference type="NCBI Taxonomy" id="938273"/>
    <lineage>
        <taxon>unclassified sequences</taxon>
        <taxon>metagenomes</taxon>
        <taxon>ecological metagenomes</taxon>
    </lineage>
</organism>
<accession>A0A0W8FEX8</accession>
<name>A0A0W8FEX8_9ZZZZ</name>
<dbReference type="EMBL" id="LNQE01001288">
    <property type="protein sequence ID" value="KUG19453.1"/>
    <property type="molecule type" value="Genomic_DNA"/>
</dbReference>
<gene>
    <name evidence="1" type="ORF">ASZ90_010823</name>
</gene>
<reference evidence="1" key="1">
    <citation type="journal article" date="2015" name="Proc. Natl. Acad. Sci. U.S.A.">
        <title>Networks of energetic and metabolic interactions define dynamics in microbial communities.</title>
        <authorList>
            <person name="Embree M."/>
            <person name="Liu J.K."/>
            <person name="Al-Bassam M.M."/>
            <person name="Zengler K."/>
        </authorList>
    </citation>
    <scope>NUCLEOTIDE SEQUENCE</scope>
</reference>
<sequence>MLPVRADSDRSGISCMEYLRWFVLFDSHTREMEIPGSCQAVLMSAEG</sequence>
<dbReference type="AlphaFoldDB" id="A0A0W8FEX8"/>
<comment type="caution">
    <text evidence="1">The sequence shown here is derived from an EMBL/GenBank/DDBJ whole genome shotgun (WGS) entry which is preliminary data.</text>
</comment>